<accession>A0ACC1MXB2</accession>
<organism evidence="1 2">
    <name type="scientific">Zarea fungicola</name>
    <dbReference type="NCBI Taxonomy" id="93591"/>
    <lineage>
        <taxon>Eukaryota</taxon>
        <taxon>Fungi</taxon>
        <taxon>Dikarya</taxon>
        <taxon>Ascomycota</taxon>
        <taxon>Pezizomycotina</taxon>
        <taxon>Sordariomycetes</taxon>
        <taxon>Hypocreomycetidae</taxon>
        <taxon>Hypocreales</taxon>
        <taxon>Cordycipitaceae</taxon>
        <taxon>Zarea</taxon>
    </lineage>
</organism>
<evidence type="ECO:0000313" key="2">
    <source>
        <dbReference type="Proteomes" id="UP001143910"/>
    </source>
</evidence>
<dbReference type="Proteomes" id="UP001143910">
    <property type="component" value="Unassembled WGS sequence"/>
</dbReference>
<dbReference type="EMBL" id="JANJQO010001459">
    <property type="protein sequence ID" value="KAJ2970833.1"/>
    <property type="molecule type" value="Genomic_DNA"/>
</dbReference>
<sequence length="91" mass="9936">MAWQHLDITKPHLVYIILGGFTSLFMLCSSFIKERMYIGEATVATLCGVIFGPHAANLINPNQWGSVDIVTVEFSRIVLVVHPSSSSSSPS</sequence>
<gene>
    <name evidence="1" type="ORF">NQ176_g7992</name>
</gene>
<evidence type="ECO:0000313" key="1">
    <source>
        <dbReference type="EMBL" id="KAJ2970833.1"/>
    </source>
</evidence>
<comment type="caution">
    <text evidence="1">The sequence shown here is derived from an EMBL/GenBank/DDBJ whole genome shotgun (WGS) entry which is preliminary data.</text>
</comment>
<proteinExistence type="predicted"/>
<protein>
    <submittedName>
        <fullName evidence="1">Uncharacterized protein</fullName>
    </submittedName>
</protein>
<name>A0ACC1MXB2_9HYPO</name>
<reference evidence="1" key="1">
    <citation type="submission" date="2022-08" db="EMBL/GenBank/DDBJ databases">
        <title>Genome Sequence of Lecanicillium fungicola.</title>
        <authorList>
            <person name="Buettner E."/>
        </authorList>
    </citation>
    <scope>NUCLEOTIDE SEQUENCE</scope>
    <source>
        <strain evidence="1">Babe33</strain>
    </source>
</reference>
<keyword evidence="2" id="KW-1185">Reference proteome</keyword>